<sequence length="200" mass="22440">MQLQSNQMKKITLFLLLFIVKFGYSQINRITEKGSGIVHLERHQFKFDLFSPGMSYELGLFKNVSASGGLGLGYATYEEGYAIGLTLHTRVRYYHNFNRRIVMDKNVAGNSGNYIAAARSIFFSPLRLATNIEGPDDFNLGVYGVTYGIQRTYESGFNFNAELGAGYYRGDGVPSGYGPLLNFTFGWVATKQKSRKPVFD</sequence>
<evidence type="ECO:0000313" key="2">
    <source>
        <dbReference type="Proteomes" id="UP000198990"/>
    </source>
</evidence>
<reference evidence="2" key="1">
    <citation type="submission" date="2016-10" db="EMBL/GenBank/DDBJ databases">
        <authorList>
            <person name="Varghese N."/>
            <person name="Submissions S."/>
        </authorList>
    </citation>
    <scope>NUCLEOTIDE SEQUENCE [LARGE SCALE GENOMIC DNA]</scope>
    <source>
        <strain evidence="2">DSM 16471</strain>
    </source>
</reference>
<dbReference type="AlphaFoldDB" id="A0A1H7NBU4"/>
<proteinExistence type="predicted"/>
<evidence type="ECO:0008006" key="3">
    <source>
        <dbReference type="Google" id="ProtNLM"/>
    </source>
</evidence>
<gene>
    <name evidence="1" type="ORF">SAMN04488008_103139</name>
</gene>
<protein>
    <recommendedName>
        <fullName evidence="3">Outer membrane protein beta-barrel domain-containing protein</fullName>
    </recommendedName>
</protein>
<dbReference type="STRING" id="228957.SAMN04488008_103139"/>
<dbReference type="Proteomes" id="UP000198990">
    <property type="component" value="Unassembled WGS sequence"/>
</dbReference>
<keyword evidence="2" id="KW-1185">Reference proteome</keyword>
<name>A0A1H7NBU4_9FLAO</name>
<organism evidence="1 2">
    <name type="scientific">Maribacter orientalis</name>
    <dbReference type="NCBI Taxonomy" id="228957"/>
    <lineage>
        <taxon>Bacteria</taxon>
        <taxon>Pseudomonadati</taxon>
        <taxon>Bacteroidota</taxon>
        <taxon>Flavobacteriia</taxon>
        <taxon>Flavobacteriales</taxon>
        <taxon>Flavobacteriaceae</taxon>
        <taxon>Maribacter</taxon>
    </lineage>
</organism>
<dbReference type="EMBL" id="FNZN01000003">
    <property type="protein sequence ID" value="SEL21072.1"/>
    <property type="molecule type" value="Genomic_DNA"/>
</dbReference>
<evidence type="ECO:0000313" key="1">
    <source>
        <dbReference type="EMBL" id="SEL21072.1"/>
    </source>
</evidence>
<accession>A0A1H7NBU4</accession>